<name>A0A914Z6H6_9BILA</name>
<proteinExistence type="predicted"/>
<accession>A0A914Z6H6</accession>
<dbReference type="WBParaSite" id="PSU_v2.g5846.t1">
    <property type="protein sequence ID" value="PSU_v2.g5846.t1"/>
    <property type="gene ID" value="PSU_v2.g5846"/>
</dbReference>
<evidence type="ECO:0000256" key="1">
    <source>
        <dbReference type="SAM" id="MobiDB-lite"/>
    </source>
</evidence>
<evidence type="ECO:0000313" key="3">
    <source>
        <dbReference type="WBParaSite" id="PSU_v2.g5846.t1"/>
    </source>
</evidence>
<feature type="region of interest" description="Disordered" evidence="1">
    <location>
        <begin position="1"/>
        <end position="45"/>
    </location>
</feature>
<keyword evidence="2" id="KW-1185">Reference proteome</keyword>
<evidence type="ECO:0000313" key="2">
    <source>
        <dbReference type="Proteomes" id="UP000887577"/>
    </source>
</evidence>
<organism evidence="2 3">
    <name type="scientific">Panagrolaimus superbus</name>
    <dbReference type="NCBI Taxonomy" id="310955"/>
    <lineage>
        <taxon>Eukaryota</taxon>
        <taxon>Metazoa</taxon>
        <taxon>Ecdysozoa</taxon>
        <taxon>Nematoda</taxon>
        <taxon>Chromadorea</taxon>
        <taxon>Rhabditida</taxon>
        <taxon>Tylenchina</taxon>
        <taxon>Panagrolaimomorpha</taxon>
        <taxon>Panagrolaimoidea</taxon>
        <taxon>Panagrolaimidae</taxon>
        <taxon>Panagrolaimus</taxon>
    </lineage>
</organism>
<sequence length="235" mass="25483">MASSTAMPSLRPNRKSCLSRSSLDSGFESGKSLSPSSPESASTSIDFKLTCSSSSTMSPLAMASLNLKRQQPSASSSPSIASSSLAATSTATSSAVSAAVNQQLRTYPPYKKPKFDLAIPLQPLSPLRPETLATKLINSCTSPKSTNDIRRLLQYCIPSTSSLPTNLKKDDLKFIISEYVGDKNGIEEKISSEEAELPKGSFGECKCEWNDCENLYETENELFDHLNEVSNSFWQ</sequence>
<feature type="compositionally biased region" description="Low complexity" evidence="1">
    <location>
        <begin position="25"/>
        <end position="44"/>
    </location>
</feature>
<protein>
    <submittedName>
        <fullName evidence="3">Uncharacterized protein</fullName>
    </submittedName>
</protein>
<reference evidence="3" key="1">
    <citation type="submission" date="2022-11" db="UniProtKB">
        <authorList>
            <consortium name="WormBaseParasite"/>
        </authorList>
    </citation>
    <scope>IDENTIFICATION</scope>
</reference>
<dbReference type="AlphaFoldDB" id="A0A914Z6H6"/>
<dbReference type="Proteomes" id="UP000887577">
    <property type="component" value="Unplaced"/>
</dbReference>